<comment type="caution">
    <text evidence="2">The sequence shown here is derived from an EMBL/GenBank/DDBJ whole genome shotgun (WGS) entry which is preliminary data.</text>
</comment>
<organism evidence="2 3">
    <name type="scientific">Faecalibaculum rodentium</name>
    <dbReference type="NCBI Taxonomy" id="1702221"/>
    <lineage>
        <taxon>Bacteria</taxon>
        <taxon>Bacillati</taxon>
        <taxon>Bacillota</taxon>
        <taxon>Erysipelotrichia</taxon>
        <taxon>Erysipelotrichales</taxon>
        <taxon>Erysipelotrichaceae</taxon>
        <taxon>Faecalibaculum</taxon>
    </lineage>
</organism>
<feature type="compositionally biased region" description="Basic and acidic residues" evidence="1">
    <location>
        <begin position="41"/>
        <end position="57"/>
    </location>
</feature>
<feature type="region of interest" description="Disordered" evidence="1">
    <location>
        <begin position="41"/>
        <end position="73"/>
    </location>
</feature>
<proteinExistence type="predicted"/>
<gene>
    <name evidence="2" type="ORF">BO223_00765</name>
</gene>
<sequence length="73" mass="8235">MLFAKTVPAKQRSGPDSQLYDGDLKQILIIQSVLRIEKQKDPDIHHQVQHSEQHGDAQNDEVAGSHSCFVENQ</sequence>
<dbReference type="EMBL" id="MPJZ01000005">
    <property type="protein sequence ID" value="OLU47368.1"/>
    <property type="molecule type" value="Genomic_DNA"/>
</dbReference>
<evidence type="ECO:0000256" key="1">
    <source>
        <dbReference type="SAM" id="MobiDB-lite"/>
    </source>
</evidence>
<dbReference type="AlphaFoldDB" id="A0A1Q9YNE9"/>
<dbReference type="Proteomes" id="UP000186758">
    <property type="component" value="Unassembled WGS sequence"/>
</dbReference>
<reference evidence="2 3" key="1">
    <citation type="submission" date="2016-11" db="EMBL/GenBank/DDBJ databases">
        <title>Description of two novel members of the family Erysipelotrichaceae: Ileibacterium lipovorans gen. nov., sp. nov. and Dubosiella newyorkensis, gen. nov., sp. nov.</title>
        <authorList>
            <person name="Cox L.M."/>
            <person name="Sohn J."/>
            <person name="Tyrrell K.L."/>
            <person name="Citron D.M."/>
            <person name="Lawson P.A."/>
            <person name="Patel N.B."/>
            <person name="Iizumi T."/>
            <person name="Perez-Perez G.I."/>
            <person name="Goldstein E.J."/>
            <person name="Blaser M.J."/>
        </authorList>
    </citation>
    <scope>NUCLEOTIDE SEQUENCE [LARGE SCALE GENOMIC DNA]</scope>
    <source>
        <strain evidence="2 3">NYU-BL-K8</strain>
    </source>
</reference>
<evidence type="ECO:0000313" key="2">
    <source>
        <dbReference type="EMBL" id="OLU47368.1"/>
    </source>
</evidence>
<accession>A0A1Q9YNE9</accession>
<protein>
    <submittedName>
        <fullName evidence="2">Uncharacterized protein</fullName>
    </submittedName>
</protein>
<evidence type="ECO:0000313" key="3">
    <source>
        <dbReference type="Proteomes" id="UP000186758"/>
    </source>
</evidence>
<name>A0A1Q9YNE9_9FIRM</name>